<dbReference type="Pfam" id="PF06912">
    <property type="entry name" value="DUF1275"/>
    <property type="match status" value="1"/>
</dbReference>
<keyword evidence="1" id="KW-0472">Membrane</keyword>
<accession>A0A6N7XG40</accession>
<proteinExistence type="predicted"/>
<organism evidence="2 3">
    <name type="scientific">Tissierella pigra</name>
    <dbReference type="NCBI Taxonomy" id="2607614"/>
    <lineage>
        <taxon>Bacteria</taxon>
        <taxon>Bacillati</taxon>
        <taxon>Bacillota</taxon>
        <taxon>Tissierellia</taxon>
        <taxon>Tissierellales</taxon>
        <taxon>Tissierellaceae</taxon>
        <taxon>Tissierella</taxon>
    </lineage>
</organism>
<gene>
    <name evidence="2" type="ORF">FYJ83_05970</name>
</gene>
<dbReference type="Proteomes" id="UP000469523">
    <property type="component" value="Unassembled WGS sequence"/>
</dbReference>
<dbReference type="PANTHER" id="PTHR37314:SF4">
    <property type="entry name" value="UPF0700 TRANSMEMBRANE PROTEIN YOAK"/>
    <property type="match status" value="1"/>
</dbReference>
<keyword evidence="1" id="KW-1133">Transmembrane helix</keyword>
<evidence type="ECO:0000313" key="2">
    <source>
        <dbReference type="EMBL" id="MSU01011.1"/>
    </source>
</evidence>
<dbReference type="PANTHER" id="PTHR37314">
    <property type="entry name" value="SLR0142 PROTEIN"/>
    <property type="match status" value="1"/>
</dbReference>
<evidence type="ECO:0000313" key="3">
    <source>
        <dbReference type="Proteomes" id="UP000469523"/>
    </source>
</evidence>
<dbReference type="InterPro" id="IPR010699">
    <property type="entry name" value="DUF1275"/>
</dbReference>
<dbReference type="AlphaFoldDB" id="A0A6N7XG40"/>
<evidence type="ECO:0000256" key="1">
    <source>
        <dbReference type="SAM" id="Phobius"/>
    </source>
</evidence>
<comment type="caution">
    <text evidence="2">The sequence shown here is derived from an EMBL/GenBank/DDBJ whole genome shotgun (WGS) entry which is preliminary data.</text>
</comment>
<feature type="transmembrane region" description="Helical" evidence="1">
    <location>
        <begin position="12"/>
        <end position="37"/>
    </location>
</feature>
<dbReference type="PROSITE" id="PS51257">
    <property type="entry name" value="PROKAR_LIPOPROTEIN"/>
    <property type="match status" value="1"/>
</dbReference>
<feature type="transmembrane region" description="Helical" evidence="1">
    <location>
        <begin position="160"/>
        <end position="181"/>
    </location>
</feature>
<name>A0A6N7XG40_9FIRM</name>
<feature type="transmembrane region" description="Helical" evidence="1">
    <location>
        <begin position="60"/>
        <end position="83"/>
    </location>
</feature>
<keyword evidence="1" id="KW-0812">Transmembrane</keyword>
<feature type="transmembrane region" description="Helical" evidence="1">
    <location>
        <begin position="188"/>
        <end position="208"/>
    </location>
</feature>
<dbReference type="RefSeq" id="WP_154439430.1">
    <property type="nucleotide sequence ID" value="NZ_JAHLPJ010000001.1"/>
</dbReference>
<sequence length="221" mass="23636">MDDCKSKIKISTQINIIGFILITMAGCIDTVGIKLFLDESPAFLTGRGIILGYSIFKRDFGAFTCVLIVILAFIIGACISTIITRKMGLTGGLCFTGILIAIAAFPVNLSNITIATIIIPMAMGGQNAATSLTAINRTTHLTGPATDIGINIAKGNWNIVAFWILRWIGFPLGSVIGFHLVHTANNNIINIPSTLLLPAIIIILTGIIQKLTFDIPLLKNI</sequence>
<keyword evidence="3" id="KW-1185">Reference proteome</keyword>
<reference evidence="2 3" key="1">
    <citation type="submission" date="2019-09" db="EMBL/GenBank/DDBJ databases">
        <title>In-depth cultivation of the pig gut microbiome towards novel bacterial diversity and tailored functional studies.</title>
        <authorList>
            <person name="Wylensek D."/>
            <person name="Hitch T.C.A."/>
            <person name="Clavel T."/>
        </authorList>
    </citation>
    <scope>NUCLEOTIDE SEQUENCE [LARGE SCALE GENOMIC DNA]</scope>
    <source>
        <strain evidence="2 3">WCA3-693-APC-4?</strain>
    </source>
</reference>
<feature type="transmembrane region" description="Helical" evidence="1">
    <location>
        <begin position="95"/>
        <end position="123"/>
    </location>
</feature>
<dbReference type="EMBL" id="VUNQ01000009">
    <property type="protein sequence ID" value="MSU01011.1"/>
    <property type="molecule type" value="Genomic_DNA"/>
</dbReference>
<protein>
    <submittedName>
        <fullName evidence="2">DUF1275 domain-containing protein</fullName>
    </submittedName>
</protein>